<dbReference type="VEuPathDB" id="FungiDB:CC77DRAFT_467614"/>
<dbReference type="PANTHER" id="PTHR24148">
    <property type="entry name" value="ANKYRIN REPEAT DOMAIN-CONTAINING PROTEIN 39 HOMOLOG-RELATED"/>
    <property type="match status" value="1"/>
</dbReference>
<dbReference type="STRING" id="5599.A0A177D6A9"/>
<dbReference type="InterPro" id="IPR052895">
    <property type="entry name" value="HetReg/Transcr_Mod"/>
</dbReference>
<dbReference type="Pfam" id="PF06985">
    <property type="entry name" value="HET"/>
    <property type="match status" value="1"/>
</dbReference>
<dbReference type="PANTHER" id="PTHR24148:SF82">
    <property type="entry name" value="HETEROKARYON INCOMPATIBILITY DOMAIN-CONTAINING PROTEIN"/>
    <property type="match status" value="1"/>
</dbReference>
<keyword evidence="3" id="KW-1185">Reference proteome</keyword>
<evidence type="ECO:0000313" key="2">
    <source>
        <dbReference type="EMBL" id="OAG15076.1"/>
    </source>
</evidence>
<dbReference type="Proteomes" id="UP000077248">
    <property type="component" value="Unassembled WGS sequence"/>
</dbReference>
<dbReference type="EMBL" id="KV441495">
    <property type="protein sequence ID" value="OAG15076.1"/>
    <property type="molecule type" value="Genomic_DNA"/>
</dbReference>
<sequence>MSEQFIKEESQALVPHNLHHPAYSSIASENGEIRLLELLPGKYDDPLSMRLLPKKSNEDIEYEALSYAWGTTDSPHEALLDGTPTSMRTSLDLGLRRLRYAEKSRILWVDALCINQNDVQERSHQVQQMEMIYSSATTVLIWLGELPSSNTCQDQERCEKAFSELLTESRRINLMLGSATQDKLRFSMMSKFLKQNELFYDIRHFMGHLSDTCSQPWFRRLWIIQEFILAREDPVIHTGRHVARWLDFFYAIKMSRTCWVNFRRGVKGVYPQLFAMEDFWKMRHTGTKKKKTLMWWLSYSFDSRATDNRDKIYGLLGICDFQVADPIIPDYSKSFQQVLAETLVVDILERSPVRYLERPLTPIVAFDRDLHRPSWLFDEEGFRWSPEMRRPLILSSNERKRRNSLLRLSEDGRTLFTQGRYIGTISAVLSCVTTGDDSKEKARLVAELCEFYHKVLKPINITPQRLFELVRPNNKTYGDSNEFAAHLSGVGNESPSNIEIREFGSMKRQLCKDDPGCSQTLIVTEEGDLGMTWHVDQVGLQAGDIVVNLFGYNVPFILRPSERAQVHVMLNIAQFDSRTGSYGYDWVRFEDVGREEYVLI</sequence>
<organism evidence="2 3">
    <name type="scientific">Alternaria alternata</name>
    <name type="common">Alternaria rot fungus</name>
    <name type="synonym">Torula alternata</name>
    <dbReference type="NCBI Taxonomy" id="5599"/>
    <lineage>
        <taxon>Eukaryota</taxon>
        <taxon>Fungi</taxon>
        <taxon>Dikarya</taxon>
        <taxon>Ascomycota</taxon>
        <taxon>Pezizomycotina</taxon>
        <taxon>Dothideomycetes</taxon>
        <taxon>Pleosporomycetidae</taxon>
        <taxon>Pleosporales</taxon>
        <taxon>Pleosporineae</taxon>
        <taxon>Pleosporaceae</taxon>
        <taxon>Alternaria</taxon>
        <taxon>Alternaria sect. Alternaria</taxon>
        <taxon>Alternaria alternata complex</taxon>
    </lineage>
</organism>
<reference evidence="2 3" key="1">
    <citation type="submission" date="2016-05" db="EMBL/GenBank/DDBJ databases">
        <title>Comparative analysis of secretome profiles of manganese(II)-oxidizing ascomycete fungi.</title>
        <authorList>
            <consortium name="DOE Joint Genome Institute"/>
            <person name="Zeiner C.A."/>
            <person name="Purvine S.O."/>
            <person name="Zink E.M."/>
            <person name="Wu S."/>
            <person name="Pasa-Tolic L."/>
            <person name="Chaput D.L."/>
            <person name="Haridas S."/>
            <person name="Grigoriev I.V."/>
            <person name="Santelli C.M."/>
            <person name="Hansel C.M."/>
        </authorList>
    </citation>
    <scope>NUCLEOTIDE SEQUENCE [LARGE SCALE GENOMIC DNA]</scope>
    <source>
        <strain evidence="2 3">SRC1lrK2f</strain>
    </source>
</reference>
<proteinExistence type="predicted"/>
<dbReference type="InterPro" id="IPR010730">
    <property type="entry name" value="HET"/>
</dbReference>
<evidence type="ECO:0000259" key="1">
    <source>
        <dbReference type="Pfam" id="PF06985"/>
    </source>
</evidence>
<evidence type="ECO:0000313" key="3">
    <source>
        <dbReference type="Proteomes" id="UP000077248"/>
    </source>
</evidence>
<protein>
    <submittedName>
        <fullName evidence="2">HET-domain-containing protein</fullName>
    </submittedName>
</protein>
<feature type="domain" description="Heterokaryon incompatibility" evidence="1">
    <location>
        <begin position="62"/>
        <end position="226"/>
    </location>
</feature>
<gene>
    <name evidence="2" type="ORF">CC77DRAFT_467614</name>
</gene>
<dbReference type="RefSeq" id="XP_018380497.1">
    <property type="nucleotide sequence ID" value="XM_018531818.1"/>
</dbReference>
<dbReference type="AlphaFoldDB" id="A0A177D6A9"/>
<dbReference type="OMA" id="HEECHIF"/>
<dbReference type="GeneID" id="29117412"/>
<dbReference type="KEGG" id="aalt:CC77DRAFT_467614"/>
<accession>A0A177D6A9</accession>
<name>A0A177D6A9_ALTAL</name>